<dbReference type="EMBL" id="JBFOLK010000010">
    <property type="protein sequence ID" value="KAL2480214.1"/>
    <property type="molecule type" value="Genomic_DNA"/>
</dbReference>
<sequence length="117" mass="14450">MIDDIARLHDIRQKEKESIKSYFKRFSNVINKIESVTDDNALDALVTRLHMRTSFWRDVQNNQSKTYSQLVDLLQRKIRSEETIENRERAERHRRYRYQRERRFHFNRFQGKHSPEP</sequence>
<protein>
    <recommendedName>
        <fullName evidence="3">Retrotransposon gag domain-containing protein</fullName>
    </recommendedName>
</protein>
<evidence type="ECO:0000313" key="2">
    <source>
        <dbReference type="Proteomes" id="UP001604336"/>
    </source>
</evidence>
<evidence type="ECO:0008006" key="3">
    <source>
        <dbReference type="Google" id="ProtNLM"/>
    </source>
</evidence>
<accession>A0ABD1QVI4</accession>
<reference evidence="2" key="1">
    <citation type="submission" date="2024-07" db="EMBL/GenBank/DDBJ databases">
        <title>Two chromosome-level genome assemblies of Korean endemic species Abeliophyllum distichum and Forsythia ovata (Oleaceae).</title>
        <authorList>
            <person name="Jang H."/>
        </authorList>
    </citation>
    <scope>NUCLEOTIDE SEQUENCE [LARGE SCALE GENOMIC DNA]</scope>
</reference>
<organism evidence="1 2">
    <name type="scientific">Abeliophyllum distichum</name>
    <dbReference type="NCBI Taxonomy" id="126358"/>
    <lineage>
        <taxon>Eukaryota</taxon>
        <taxon>Viridiplantae</taxon>
        <taxon>Streptophyta</taxon>
        <taxon>Embryophyta</taxon>
        <taxon>Tracheophyta</taxon>
        <taxon>Spermatophyta</taxon>
        <taxon>Magnoliopsida</taxon>
        <taxon>eudicotyledons</taxon>
        <taxon>Gunneridae</taxon>
        <taxon>Pentapetalae</taxon>
        <taxon>asterids</taxon>
        <taxon>lamiids</taxon>
        <taxon>Lamiales</taxon>
        <taxon>Oleaceae</taxon>
        <taxon>Forsythieae</taxon>
        <taxon>Abeliophyllum</taxon>
    </lineage>
</organism>
<name>A0ABD1QVI4_9LAMI</name>
<dbReference type="Proteomes" id="UP001604336">
    <property type="component" value="Unassembled WGS sequence"/>
</dbReference>
<keyword evidence="2" id="KW-1185">Reference proteome</keyword>
<evidence type="ECO:0000313" key="1">
    <source>
        <dbReference type="EMBL" id="KAL2480214.1"/>
    </source>
</evidence>
<gene>
    <name evidence="1" type="ORF">Adt_33180</name>
</gene>
<proteinExistence type="predicted"/>
<dbReference type="AlphaFoldDB" id="A0ABD1QVI4"/>
<comment type="caution">
    <text evidence="1">The sequence shown here is derived from an EMBL/GenBank/DDBJ whole genome shotgun (WGS) entry which is preliminary data.</text>
</comment>